<evidence type="ECO:0008006" key="5">
    <source>
        <dbReference type="Google" id="ProtNLM"/>
    </source>
</evidence>
<dbReference type="PRINTS" id="PR00081">
    <property type="entry name" value="GDHRDH"/>
</dbReference>
<name>A0A1L3J9W1_9SPHN</name>
<dbReference type="SUPFAM" id="SSF51735">
    <property type="entry name" value="NAD(P)-binding Rossmann-fold domains"/>
    <property type="match status" value="1"/>
</dbReference>
<dbReference type="Proteomes" id="UP000242561">
    <property type="component" value="Chromosome"/>
</dbReference>
<dbReference type="InterPro" id="IPR002347">
    <property type="entry name" value="SDR_fam"/>
</dbReference>
<dbReference type="PANTHER" id="PTHR43639:SF1">
    <property type="entry name" value="SHORT-CHAIN DEHYDROGENASE_REDUCTASE FAMILY PROTEIN"/>
    <property type="match status" value="1"/>
</dbReference>
<reference evidence="3 4" key="1">
    <citation type="submission" date="2016-11" db="EMBL/GenBank/DDBJ databases">
        <title>Sphingorhabdus sp. LPB0140, isolated from marine environment.</title>
        <authorList>
            <person name="Kim E."/>
            <person name="Yi H."/>
        </authorList>
    </citation>
    <scope>NUCLEOTIDE SEQUENCE [LARGE SCALE GENOMIC DNA]</scope>
    <source>
        <strain evidence="3 4">LPB0140</strain>
    </source>
</reference>
<evidence type="ECO:0000256" key="1">
    <source>
        <dbReference type="ARBA" id="ARBA00006484"/>
    </source>
</evidence>
<evidence type="ECO:0000313" key="3">
    <source>
        <dbReference type="EMBL" id="APG61908.1"/>
    </source>
</evidence>
<keyword evidence="4" id="KW-1185">Reference proteome</keyword>
<evidence type="ECO:0000256" key="2">
    <source>
        <dbReference type="ARBA" id="ARBA00023002"/>
    </source>
</evidence>
<dbReference type="RefSeq" id="WP_072558555.1">
    <property type="nucleotide sequence ID" value="NZ_CP018154.1"/>
</dbReference>
<dbReference type="Gene3D" id="3.40.50.720">
    <property type="entry name" value="NAD(P)-binding Rossmann-like Domain"/>
    <property type="match status" value="1"/>
</dbReference>
<keyword evidence="2" id="KW-0560">Oxidoreductase</keyword>
<comment type="similarity">
    <text evidence="1">Belongs to the short-chain dehydrogenases/reductases (SDR) family.</text>
</comment>
<evidence type="ECO:0000313" key="4">
    <source>
        <dbReference type="Proteomes" id="UP000242561"/>
    </source>
</evidence>
<dbReference type="Pfam" id="PF13561">
    <property type="entry name" value="adh_short_C2"/>
    <property type="match status" value="1"/>
</dbReference>
<dbReference type="AlphaFoldDB" id="A0A1L3J9W1"/>
<organism evidence="3 4">
    <name type="scientific">Sphingorhabdus lutea</name>
    <dbReference type="NCBI Taxonomy" id="1913578"/>
    <lineage>
        <taxon>Bacteria</taxon>
        <taxon>Pseudomonadati</taxon>
        <taxon>Pseudomonadota</taxon>
        <taxon>Alphaproteobacteria</taxon>
        <taxon>Sphingomonadales</taxon>
        <taxon>Sphingomonadaceae</taxon>
        <taxon>Sphingorhabdus</taxon>
    </lineage>
</organism>
<gene>
    <name evidence="3" type="ORF">LPB140_02670</name>
</gene>
<dbReference type="GO" id="GO:0016491">
    <property type="term" value="F:oxidoreductase activity"/>
    <property type="evidence" value="ECO:0007669"/>
    <property type="project" value="UniProtKB-KW"/>
</dbReference>
<dbReference type="InterPro" id="IPR036291">
    <property type="entry name" value="NAD(P)-bd_dom_sf"/>
</dbReference>
<proteinExistence type="inferred from homology"/>
<protein>
    <recommendedName>
        <fullName evidence="5">SDR family oxidoreductase</fullName>
    </recommendedName>
</protein>
<accession>A0A1L3J9W1</accession>
<dbReference type="EMBL" id="CP018154">
    <property type="protein sequence ID" value="APG61908.1"/>
    <property type="molecule type" value="Genomic_DNA"/>
</dbReference>
<sequence>MTISARPLAIVTGGFRRLGAHIAAHLAAQGYDLILCASGALNPDPILKQAIEKYAPQIHPIHIDLSDENAVQKLMEIAINMAGRIPDLLVNNAANFGQDVWQSMNSESLTTQFAVNYNAPVILAQNLVAASPDGHCPAIINILDQRIRNPHGDQISYTLSKQALAASIRTLAVAFGPHARINGVAPGLTIDTADYAVGQAERLASLMPLQRHSSPQSIANAVHFLAQSHDVTGQIIYVDGGAHLRSFDRDFMHL</sequence>
<dbReference type="KEGG" id="sphl:LPB140_02670"/>
<dbReference type="PANTHER" id="PTHR43639">
    <property type="entry name" value="OXIDOREDUCTASE, SHORT-CHAIN DEHYDROGENASE/REDUCTASE FAMILY (AFU_ORTHOLOGUE AFUA_5G02870)"/>
    <property type="match status" value="1"/>
</dbReference>
<dbReference type="STRING" id="1913578.LPB140_02670"/>